<sequence>MRCTRPPFGGVLEGRFVSLEPLTRQLVPELFAAIGHPQIFAGGYGGGPAAYRDTLEGFTEFAESYYAWDAANVHAVRLVGGPHDGLLVGTSTLGDFDVSLGYAHLGWTAYDPRVWGTVVNAEAKLLILGSAFDSGFERVKIQADVLNTRSRAAIQKLGATFEGVARHDMRRADGAWRDSAIFSILSSEWPGIRRRLEERLDSQGGRPVELRQSAQ</sequence>
<reference evidence="3" key="1">
    <citation type="submission" date="2017-04" db="EMBL/GenBank/DDBJ databases">
        <authorList>
            <person name="Varghese N."/>
            <person name="Submissions S."/>
        </authorList>
    </citation>
    <scope>NUCLEOTIDE SEQUENCE [LARGE SCALE GENOMIC DNA]</scope>
    <source>
        <strain evidence="3">VKM Ac-2510</strain>
    </source>
</reference>
<dbReference type="GO" id="GO:0016747">
    <property type="term" value="F:acyltransferase activity, transferring groups other than amino-acyl groups"/>
    <property type="evidence" value="ECO:0007669"/>
    <property type="project" value="InterPro"/>
</dbReference>
<dbReference type="PANTHER" id="PTHR43610:SF1">
    <property type="entry name" value="N-ACETYLTRANSFERASE DOMAIN-CONTAINING PROTEIN"/>
    <property type="match status" value="1"/>
</dbReference>
<gene>
    <name evidence="2" type="ORF">SAMN06296010_1471</name>
</gene>
<keyword evidence="3" id="KW-1185">Reference proteome</keyword>
<dbReference type="AlphaFoldDB" id="A0A1X7JME8"/>
<dbReference type="Pfam" id="PF13302">
    <property type="entry name" value="Acetyltransf_3"/>
    <property type="match status" value="1"/>
</dbReference>
<evidence type="ECO:0000313" key="3">
    <source>
        <dbReference type="Proteomes" id="UP000193244"/>
    </source>
</evidence>
<dbReference type="SUPFAM" id="SSF55729">
    <property type="entry name" value="Acyl-CoA N-acyltransferases (Nat)"/>
    <property type="match status" value="1"/>
</dbReference>
<protein>
    <submittedName>
        <fullName evidence="2">Protein N-acetyltransferase, RimJ/RimL family</fullName>
    </submittedName>
</protein>
<dbReference type="Gene3D" id="3.40.630.30">
    <property type="match status" value="1"/>
</dbReference>
<dbReference type="InterPro" id="IPR000182">
    <property type="entry name" value="GNAT_dom"/>
</dbReference>
<dbReference type="EMBL" id="FXAY01000002">
    <property type="protein sequence ID" value="SMG28598.1"/>
    <property type="molecule type" value="Genomic_DNA"/>
</dbReference>
<dbReference type="STRING" id="150121.SAMN06296010_1471"/>
<evidence type="ECO:0000313" key="2">
    <source>
        <dbReference type="EMBL" id="SMG28598.1"/>
    </source>
</evidence>
<name>A0A1X7JME8_9MICO</name>
<organism evidence="2 3">
    <name type="scientific">Agreia pratensis</name>
    <dbReference type="NCBI Taxonomy" id="150121"/>
    <lineage>
        <taxon>Bacteria</taxon>
        <taxon>Bacillati</taxon>
        <taxon>Actinomycetota</taxon>
        <taxon>Actinomycetes</taxon>
        <taxon>Micrococcales</taxon>
        <taxon>Microbacteriaceae</taxon>
        <taxon>Agreia</taxon>
    </lineage>
</organism>
<dbReference type="PANTHER" id="PTHR43610">
    <property type="entry name" value="BLL6696 PROTEIN"/>
    <property type="match status" value="1"/>
</dbReference>
<keyword evidence="2" id="KW-0808">Transferase</keyword>
<dbReference type="Proteomes" id="UP000193244">
    <property type="component" value="Unassembled WGS sequence"/>
</dbReference>
<dbReference type="OrthoDB" id="9795199at2"/>
<evidence type="ECO:0000259" key="1">
    <source>
        <dbReference type="Pfam" id="PF13302"/>
    </source>
</evidence>
<feature type="domain" description="N-acetyltransferase" evidence="1">
    <location>
        <begin position="19"/>
        <end position="160"/>
    </location>
</feature>
<dbReference type="InterPro" id="IPR016181">
    <property type="entry name" value="Acyl_CoA_acyltransferase"/>
</dbReference>
<accession>A0A1X7JME8</accession>
<proteinExistence type="predicted"/>